<dbReference type="AlphaFoldDB" id="A0A0G3HGC4"/>
<protein>
    <recommendedName>
        <fullName evidence="5">Metal-sensitive transcriptional repressor</fullName>
    </recommendedName>
</protein>
<reference evidence="4" key="2">
    <citation type="submission" date="2015-05" db="EMBL/GenBank/DDBJ databases">
        <title>Complete genome sequence of Corynebacterium uterequi DSM 45634, isolated from the uterus of a maiden mare.</title>
        <authorList>
            <person name="Ruckert C."/>
            <person name="Albersmeier A."/>
            <person name="Winkler A."/>
            <person name="Tauch A."/>
        </authorList>
    </citation>
    <scope>NUCLEOTIDE SEQUENCE [LARGE SCALE GENOMIC DNA]</scope>
    <source>
        <strain evidence="4">DSM 45634</strain>
    </source>
</reference>
<dbReference type="PANTHER" id="PTHR33677:SF3">
    <property type="entry name" value="COPPER-SENSING TRANSCRIPTIONAL REPRESSOR RICR"/>
    <property type="match status" value="1"/>
</dbReference>
<accession>A0A0G3HGC4</accession>
<comment type="similarity">
    <text evidence="1">Belongs to the CsoR family.</text>
</comment>
<dbReference type="GO" id="GO:0046872">
    <property type="term" value="F:metal ion binding"/>
    <property type="evidence" value="ECO:0007669"/>
    <property type="project" value="InterPro"/>
</dbReference>
<dbReference type="PANTHER" id="PTHR33677">
    <property type="entry name" value="TRANSCRIPTIONAL REPRESSOR FRMR-RELATED"/>
    <property type="match status" value="1"/>
</dbReference>
<dbReference type="KEGG" id="cut:CUTER_09150"/>
<dbReference type="OrthoDB" id="9811244at2"/>
<dbReference type="RefSeq" id="WP_047260130.1">
    <property type="nucleotide sequence ID" value="NZ_CP011546.1"/>
</dbReference>
<keyword evidence="4" id="KW-1185">Reference proteome</keyword>
<dbReference type="STRING" id="1072256.CUTER_09150"/>
<dbReference type="PATRIC" id="fig|1072256.5.peg.1803"/>
<organism evidence="3 4">
    <name type="scientific">Corynebacterium uterequi</name>
    <dbReference type="NCBI Taxonomy" id="1072256"/>
    <lineage>
        <taxon>Bacteria</taxon>
        <taxon>Bacillati</taxon>
        <taxon>Actinomycetota</taxon>
        <taxon>Actinomycetes</taxon>
        <taxon>Mycobacteriales</taxon>
        <taxon>Corynebacteriaceae</taxon>
        <taxon>Corynebacterium</taxon>
    </lineage>
</organism>
<dbReference type="CDD" id="cd10148">
    <property type="entry name" value="CsoR-like_DUF156"/>
    <property type="match status" value="1"/>
</dbReference>
<evidence type="ECO:0000313" key="3">
    <source>
        <dbReference type="EMBL" id="AKK11800.1"/>
    </source>
</evidence>
<proteinExistence type="inferred from homology"/>
<evidence type="ECO:0008006" key="5">
    <source>
        <dbReference type="Google" id="ProtNLM"/>
    </source>
</evidence>
<dbReference type="Pfam" id="PF02583">
    <property type="entry name" value="Trns_repr_metal"/>
    <property type="match status" value="1"/>
</dbReference>
<sequence length="108" mass="11823">MDHAACCANPNDDVHHHGYHANKDRYQARLKRIEGQVRGLQRMLDEDQYCIDIITQASAATSALENVSLALLEDHIAHCVAAAAREGGEVADAKIAEAMSAIKRMVKN</sequence>
<dbReference type="Proteomes" id="UP000035548">
    <property type="component" value="Chromosome"/>
</dbReference>
<evidence type="ECO:0000256" key="1">
    <source>
        <dbReference type="ARBA" id="ARBA00005428"/>
    </source>
</evidence>
<name>A0A0G3HGC4_9CORY</name>
<dbReference type="GO" id="GO:0003677">
    <property type="term" value="F:DNA binding"/>
    <property type="evidence" value="ECO:0007669"/>
    <property type="project" value="InterPro"/>
</dbReference>
<evidence type="ECO:0000313" key="4">
    <source>
        <dbReference type="Proteomes" id="UP000035548"/>
    </source>
</evidence>
<dbReference type="GO" id="GO:0045892">
    <property type="term" value="P:negative regulation of DNA-templated transcription"/>
    <property type="evidence" value="ECO:0007669"/>
    <property type="project" value="UniProtKB-ARBA"/>
</dbReference>
<dbReference type="InterPro" id="IPR003735">
    <property type="entry name" value="Metal_Tscrpt_repr"/>
</dbReference>
<dbReference type="EMBL" id="CP011546">
    <property type="protein sequence ID" value="AKK11800.1"/>
    <property type="molecule type" value="Genomic_DNA"/>
</dbReference>
<evidence type="ECO:0000256" key="2">
    <source>
        <dbReference type="ARBA" id="ARBA00023008"/>
    </source>
</evidence>
<gene>
    <name evidence="3" type="ORF">CUTER_09150</name>
</gene>
<reference evidence="3 4" key="1">
    <citation type="journal article" date="2015" name="Genome Announc.">
        <title>Virulence Factor Genes Detected in the Complete Genome Sequence of Corynebacterium uterequi DSM 45634, Isolated from the Uterus of a Maiden Mare.</title>
        <authorList>
            <person name="Ruckert C."/>
            <person name="Kriete M."/>
            <person name="Jaenicke S."/>
            <person name="Winkler A."/>
            <person name="Tauch A."/>
        </authorList>
    </citation>
    <scope>NUCLEOTIDE SEQUENCE [LARGE SCALE GENOMIC DNA]</scope>
    <source>
        <strain evidence="3 4">DSM 45634</strain>
    </source>
</reference>
<dbReference type="Gene3D" id="1.20.58.1000">
    <property type="entry name" value="Metal-sensitive repressor, helix protomer"/>
    <property type="match status" value="1"/>
</dbReference>
<keyword evidence="2" id="KW-0186">Copper</keyword>
<dbReference type="InterPro" id="IPR038390">
    <property type="entry name" value="Metal_Tscrpt_repr_sf"/>
</dbReference>